<reference evidence="2 3" key="1">
    <citation type="journal article" date="2014" name="Nat. Commun.">
        <title>Klebsormidium flaccidum genome reveals primary factors for plant terrestrial adaptation.</title>
        <authorList>
            <person name="Hori K."/>
            <person name="Maruyama F."/>
            <person name="Fujisawa T."/>
            <person name="Togashi T."/>
            <person name="Yamamoto N."/>
            <person name="Seo M."/>
            <person name="Sato S."/>
            <person name="Yamada T."/>
            <person name="Mori H."/>
            <person name="Tajima N."/>
            <person name="Moriyama T."/>
            <person name="Ikeuchi M."/>
            <person name="Watanabe M."/>
            <person name="Wada H."/>
            <person name="Kobayashi K."/>
            <person name="Saito M."/>
            <person name="Masuda T."/>
            <person name="Sasaki-Sekimoto Y."/>
            <person name="Mashiguchi K."/>
            <person name="Awai K."/>
            <person name="Shimojima M."/>
            <person name="Masuda S."/>
            <person name="Iwai M."/>
            <person name="Nobusawa T."/>
            <person name="Narise T."/>
            <person name="Kondo S."/>
            <person name="Saito H."/>
            <person name="Sato R."/>
            <person name="Murakawa M."/>
            <person name="Ihara Y."/>
            <person name="Oshima-Yamada Y."/>
            <person name="Ohtaka K."/>
            <person name="Satoh M."/>
            <person name="Sonobe K."/>
            <person name="Ishii M."/>
            <person name="Ohtani R."/>
            <person name="Kanamori-Sato M."/>
            <person name="Honoki R."/>
            <person name="Miyazaki D."/>
            <person name="Mochizuki H."/>
            <person name="Umetsu J."/>
            <person name="Higashi K."/>
            <person name="Shibata D."/>
            <person name="Kamiya Y."/>
            <person name="Sato N."/>
            <person name="Nakamura Y."/>
            <person name="Tabata S."/>
            <person name="Ida S."/>
            <person name="Kurokawa K."/>
            <person name="Ohta H."/>
        </authorList>
    </citation>
    <scope>NUCLEOTIDE SEQUENCE [LARGE SCALE GENOMIC DNA]</scope>
    <source>
        <strain evidence="2 3">NIES-2285</strain>
    </source>
</reference>
<name>A0A1Y1IM75_KLENI</name>
<evidence type="ECO:0000256" key="1">
    <source>
        <dbReference type="SAM" id="MobiDB-lite"/>
    </source>
</evidence>
<organism evidence="2 3">
    <name type="scientific">Klebsormidium nitens</name>
    <name type="common">Green alga</name>
    <name type="synonym">Ulothrix nitens</name>
    <dbReference type="NCBI Taxonomy" id="105231"/>
    <lineage>
        <taxon>Eukaryota</taxon>
        <taxon>Viridiplantae</taxon>
        <taxon>Streptophyta</taxon>
        <taxon>Klebsormidiophyceae</taxon>
        <taxon>Klebsormidiales</taxon>
        <taxon>Klebsormidiaceae</taxon>
        <taxon>Klebsormidium</taxon>
    </lineage>
</organism>
<evidence type="ECO:0000313" key="2">
    <source>
        <dbReference type="EMBL" id="GAQ89218.1"/>
    </source>
</evidence>
<proteinExistence type="predicted"/>
<keyword evidence="3" id="KW-1185">Reference proteome</keyword>
<sequence>MATAIQLQTSERTADMTSASYFEDVIMTEAPPLPESATLRDNPRAAEPTEQRSPLSERLLNACVPAIRRRARKSLGGKENKVGASSTPAQPRRESSTSTQSEVLEPSTQMRRGLFAPSSETLVLDENGMIVESLANGGDPLAKFDFKMESAEAERRKEARGVFCDDLGADPDDADVMETYLRALRGGSGEFGGRAEKRPKPFWMRRLGWRTPGAQGFRFRPGKAIPNGDEMVFTSEEEQRRFFRYYPDGKAFPGRSPPSQRATLQNRECHVAGLAREKTPRARLADETFDDSWKMEMLLAQGRKLDDLSMLAEEFVCNSPYRSARAATWLKEMDARRGPLDLRGGSPTGYVACGRCGRKGSPEQMTKCKGGVTSRLLGGKSSGAEKGACEEGRGAPGKCGRELCKGCRSECAQCGEAVCGKHSWSAGFGCSRLRFCLTCGPSSANASKAADVTERHLDDFPCTLCDSMPL</sequence>
<feature type="compositionally biased region" description="Polar residues" evidence="1">
    <location>
        <begin position="96"/>
        <end position="108"/>
    </location>
</feature>
<protein>
    <submittedName>
        <fullName evidence="2">Uncharacterized protein</fullName>
    </submittedName>
</protein>
<evidence type="ECO:0000313" key="3">
    <source>
        <dbReference type="Proteomes" id="UP000054558"/>
    </source>
</evidence>
<dbReference type="AlphaFoldDB" id="A0A1Y1IM75"/>
<feature type="region of interest" description="Disordered" evidence="1">
    <location>
        <begin position="28"/>
        <end position="108"/>
    </location>
</feature>
<gene>
    <name evidence="2" type="ORF">KFL_004990030</name>
</gene>
<feature type="compositionally biased region" description="Basic and acidic residues" evidence="1">
    <location>
        <begin position="41"/>
        <end position="50"/>
    </location>
</feature>
<dbReference type="Proteomes" id="UP000054558">
    <property type="component" value="Unassembled WGS sequence"/>
</dbReference>
<accession>A0A1Y1IM75</accession>
<dbReference type="EMBL" id="DF237448">
    <property type="protein sequence ID" value="GAQ89218.1"/>
    <property type="molecule type" value="Genomic_DNA"/>
</dbReference>